<dbReference type="SMART" id="SM00116">
    <property type="entry name" value="CBS"/>
    <property type="match status" value="2"/>
</dbReference>
<reference evidence="4 5" key="1">
    <citation type="submission" date="2016-06" db="EMBL/GenBank/DDBJ databases">
        <authorList>
            <person name="Kjaerup R.B."/>
            <person name="Dalgaard T.S."/>
            <person name="Juul-Madsen H.R."/>
        </authorList>
    </citation>
    <scope>NUCLEOTIDE SEQUENCE [LARGE SCALE GENOMIC DNA]</scope>
    <source>
        <strain evidence="4">3</strain>
    </source>
</reference>
<dbReference type="STRING" id="1860102.ACCAA_1170006"/>
<organism evidence="4 5">
    <name type="scientific">Candidatus Accumulibacter aalborgensis</name>
    <dbReference type="NCBI Taxonomy" id="1860102"/>
    <lineage>
        <taxon>Bacteria</taxon>
        <taxon>Pseudomonadati</taxon>
        <taxon>Pseudomonadota</taxon>
        <taxon>Betaproteobacteria</taxon>
        <taxon>Candidatus Accumulibacter</taxon>
    </lineage>
</organism>
<dbReference type="InterPro" id="IPR046342">
    <property type="entry name" value="CBS_dom_sf"/>
</dbReference>
<evidence type="ECO:0000256" key="2">
    <source>
        <dbReference type="PROSITE-ProRule" id="PRU00703"/>
    </source>
</evidence>
<dbReference type="Gene3D" id="3.10.580.10">
    <property type="entry name" value="CBS-domain"/>
    <property type="match status" value="1"/>
</dbReference>
<dbReference type="EMBL" id="FLQX01000021">
    <property type="protein sequence ID" value="SBT03858.1"/>
    <property type="molecule type" value="Genomic_DNA"/>
</dbReference>
<sequence>MPDSSTEHTATVAAPVAPRAAPCSPYVALRHLVRAQPLTVGPSAPVRETLLLLDQMRADAVVVVDERTRMPLGIITLPDVVRRIAIEGCDLQAPIATVMTGGLITVPADSTAHQASVVMVRRGVRHLVLVNADGSYFNVVSQTDLYTLPGAQSSDLVRSILAARDVHTLAALAGEIRAFVSRLVVERVSADALCHRLSSLNDLLTLQVIELVAGQFDLPYVQWCWLVFGSEGRLEQTLATDQDNGLIFSAESDDEAAILREAFLPFARAVNEALDACGFPLCKGNIMAGNPQWCLSTREWRMAFSGWLETPQPEALLNASIFFDLRPLYGQESLANDLRGWLLAKTPLYPIFLRAMVENTMNWESPLNWWKGFRYDGDKAFPHTIDLKKHGSRPFVDAARIYALATQIPDTNTVERLRIAGEQTGMAADQAAALIDAFQYIQRVRLEQQVKSGAGTPTNRVDPDDLHELDRMILKESLKQVENLQKRLIRKFAPA</sequence>
<feature type="domain" description="CBS" evidence="3">
    <location>
        <begin position="99"/>
        <end position="156"/>
    </location>
</feature>
<dbReference type="CDD" id="cd05401">
    <property type="entry name" value="NT_GlnE_GlnD_like"/>
    <property type="match status" value="1"/>
</dbReference>
<dbReference type="RefSeq" id="WP_186405694.1">
    <property type="nucleotide sequence ID" value="NZ_FLQX01000021.1"/>
</dbReference>
<evidence type="ECO:0000313" key="4">
    <source>
        <dbReference type="EMBL" id="SBT03858.1"/>
    </source>
</evidence>
<dbReference type="PANTHER" id="PTHR43080">
    <property type="entry name" value="CBS DOMAIN-CONTAINING PROTEIN CBSX3, MITOCHONDRIAL"/>
    <property type="match status" value="1"/>
</dbReference>
<dbReference type="GO" id="GO:0008773">
    <property type="term" value="F:[protein-PII] uridylyltransferase activity"/>
    <property type="evidence" value="ECO:0007669"/>
    <property type="project" value="InterPro"/>
</dbReference>
<dbReference type="Pfam" id="PF03445">
    <property type="entry name" value="DUF294"/>
    <property type="match status" value="1"/>
</dbReference>
<dbReference type="InterPro" id="IPR018821">
    <property type="entry name" value="DUF294_put_nucleoTrafse_sb-bd"/>
</dbReference>
<keyword evidence="5" id="KW-1185">Reference proteome</keyword>
<evidence type="ECO:0000256" key="1">
    <source>
        <dbReference type="ARBA" id="ARBA00023122"/>
    </source>
</evidence>
<keyword evidence="1 2" id="KW-0129">CBS domain</keyword>
<protein>
    <submittedName>
        <fullName evidence="4">Putative signal transduction protein with CBS domains</fullName>
    </submittedName>
</protein>
<gene>
    <name evidence="4" type="ORF">ACCAA_1170006</name>
</gene>
<dbReference type="PROSITE" id="PS51371">
    <property type="entry name" value="CBS"/>
    <property type="match status" value="2"/>
</dbReference>
<name>A0A1A8XIT5_9PROT</name>
<dbReference type="InterPro" id="IPR005105">
    <property type="entry name" value="GlnD_Uridyltrans_N"/>
</dbReference>
<dbReference type="InterPro" id="IPR000644">
    <property type="entry name" value="CBS_dom"/>
</dbReference>
<evidence type="ECO:0000259" key="3">
    <source>
        <dbReference type="PROSITE" id="PS51371"/>
    </source>
</evidence>
<dbReference type="AlphaFoldDB" id="A0A1A8XIT5"/>
<dbReference type="Pfam" id="PF00571">
    <property type="entry name" value="CBS"/>
    <property type="match status" value="2"/>
</dbReference>
<dbReference type="SUPFAM" id="SSF54631">
    <property type="entry name" value="CBS-domain pair"/>
    <property type="match status" value="1"/>
</dbReference>
<proteinExistence type="predicted"/>
<dbReference type="PANTHER" id="PTHR43080:SF2">
    <property type="entry name" value="CBS DOMAIN-CONTAINING PROTEIN"/>
    <property type="match status" value="1"/>
</dbReference>
<feature type="domain" description="CBS" evidence="3">
    <location>
        <begin position="32"/>
        <end position="91"/>
    </location>
</feature>
<dbReference type="Proteomes" id="UP000199169">
    <property type="component" value="Unassembled WGS sequence"/>
</dbReference>
<dbReference type="Pfam" id="PF10335">
    <property type="entry name" value="DUF294_C"/>
    <property type="match status" value="1"/>
</dbReference>
<dbReference type="InterPro" id="IPR051257">
    <property type="entry name" value="Diverse_CBS-Domain"/>
</dbReference>
<accession>A0A1A8XIT5</accession>
<evidence type="ECO:0000313" key="5">
    <source>
        <dbReference type="Proteomes" id="UP000199169"/>
    </source>
</evidence>